<evidence type="ECO:0008006" key="3">
    <source>
        <dbReference type="Google" id="ProtNLM"/>
    </source>
</evidence>
<protein>
    <recommendedName>
        <fullName evidence="3">ArdA-like antirestriction protein</fullName>
    </recommendedName>
</protein>
<name>A0A2U8UNH6_9CAUD</name>
<dbReference type="RefSeq" id="YP_009838113.1">
    <property type="nucleotide sequence ID" value="NC_048706.1"/>
</dbReference>
<dbReference type="EMBL" id="MH155868">
    <property type="protein sequence ID" value="AWN05158.1"/>
    <property type="molecule type" value="Genomic_DNA"/>
</dbReference>
<dbReference type="InterPro" id="IPR041893">
    <property type="entry name" value="ArdA_dom3"/>
</dbReference>
<organism evidence="1 2">
    <name type="scientific">Streptomyces phage FlowerPower</name>
    <dbReference type="NCBI Taxonomy" id="2182408"/>
    <lineage>
        <taxon>Viruses</taxon>
        <taxon>Duplodnaviria</taxon>
        <taxon>Heunggongvirae</taxon>
        <taxon>Uroviricota</taxon>
        <taxon>Caudoviricetes</taxon>
        <taxon>Beephvirinae</taxon>
        <taxon>Flowerpowervirus</taxon>
        <taxon>Flowerpowervirus flowerpower</taxon>
    </lineage>
</organism>
<keyword evidence="2" id="KW-1185">Reference proteome</keyword>
<dbReference type="KEGG" id="vg:55608340"/>
<dbReference type="Gene3D" id="1.10.10.1190">
    <property type="entry name" value="Antirestriction protein ArdA, domain 3"/>
    <property type="match status" value="1"/>
</dbReference>
<sequence>MSTTISLFVQDQDGEHTEIDLDDVWIQSDVIDEESFHGALVAKIATWALERGSSFDDISGLTVDDDEGQELEIHNETGENRHSWILEVVQLYMWLNCDKHYCEDEAILARVDDIGWKWFDFDSDLQEAEDMYSQEFDGDYAEYAREYMDGCGESLSEWAEKYFDYEEYGEDLVDGYDRVSWGSREFLFSQ</sequence>
<evidence type="ECO:0000313" key="1">
    <source>
        <dbReference type="EMBL" id="AWN05158.1"/>
    </source>
</evidence>
<gene>
    <name evidence="1" type="primary">77</name>
    <name evidence="1" type="ORF">SEA_FLOWERPOWER_77</name>
</gene>
<evidence type="ECO:0000313" key="2">
    <source>
        <dbReference type="Proteomes" id="UP000247075"/>
    </source>
</evidence>
<dbReference type="GeneID" id="55608340"/>
<dbReference type="Proteomes" id="UP000247075">
    <property type="component" value="Segment"/>
</dbReference>
<accession>A0A2U8UNH6</accession>
<reference evidence="1 2" key="1">
    <citation type="submission" date="2018-04" db="EMBL/GenBank/DDBJ databases">
        <authorList>
            <person name="Richter O.R."/>
            <person name="Sprando J."/>
            <person name="Abi J.R."/>
            <person name="Abidin Z.U."/>
            <person name="Aboumatar N."/>
            <person name="Aguilar F.A."/>
            <person name="Ahmed M."/>
            <person name="Aklilu M."/>
            <person name="Ali S.Z."/>
            <person name="Araia S."/>
            <person name="Asbury H."/>
            <person name="Atkinson A.N."/>
            <person name="Azam A.M."/>
            <person name="Bell J.L."/>
            <person name="Bhagat S."/>
            <person name="Bhatti J.A."/>
            <person name="Bhavsar J."/>
            <person name="Blocker D."/>
            <person name="Bonhomme B."/>
            <person name="Buker C.Y."/>
            <person name="Burnett T.D."/>
            <person name="Campbell R.L."/>
            <person name="Campbell S.M."/>
            <person name="Carinugan C.L."/>
            <person name="Chan P.R."/>
            <person name="Chen S."/>
            <person name="Dahne M."/>
            <person name="Dang V.Q."/>
            <person name="Ding J.R."/>
            <person name="Dunn G.L."/>
            <person name="Flores O.S."/>
            <person name="Frank D.N."/>
            <person name="Gonzalez N."/>
            <person name="Goryunova E."/>
            <person name="Hoang T."/>
            <person name="Hollenhorst D."/>
            <person name="Hora A.B."/>
            <person name="Hutchison A.S."/>
            <person name="Huynh A."/>
            <person name="Jani A."/>
            <person name="Jawed T."/>
            <person name="Jeffries M.J."/>
            <person name="Jian G.M."/>
            <person name="Joshi C."/>
            <person name="Kallab S."/>
            <person name="Kang L."/>
            <person name="Khan A."/>
            <person name="Klontz C.M."/>
            <person name="Koert M."/>
            <person name="Lagasca A."/>
            <person name="Lakhani A."/>
            <person name="Larsen A."/>
            <person name="Le A."/>
            <person name="Lee D.Y."/>
            <person name="Lembirik S."/>
            <person name="Lenus S."/>
            <person name="Lesniewski A.M."/>
            <person name="Lu W."/>
            <person name="Mamarakhimova Z."/>
            <person name="Mason S."/>
            <person name="Mathew L.K."/>
            <person name="Mattson C.L."/>
            <person name="Mian U.H."/>
            <person name="Morcos G.S."/>
            <person name="Muhler C.W."/>
            <person name="Naeem N.-U.-A."/>
            <person name="Namagiri S."/>
            <person name="Nassehi T."/>
            <person name="Nazarian M."/>
            <person name="Neal R.A."/>
            <person name="Negash K."/>
            <person name="Ngaleu B.J."/>
            <person name="Nguyen B.T."/>
            <person name="Nguyen K.V."/>
            <person name="Odili J.C."/>
            <person name="Ogletree A."/>
            <person name="Okojie E."/>
            <person name="Olajide T.E."/>
            <person name="Onwukwe C.S."/>
            <person name="Ozako O."/>
            <person name="Pakala M."/>
            <person name="Patel P."/>
            <person name="Patel H.J."/>
            <person name="Patel R."/>
            <person name="Paudel H."/>
            <person name="Pikounis A.J."/>
            <person name="Qazi M.A."/>
            <person name="Quiroz J.N."/>
            <person name="Ramachandran P.N."/>
            <person name="Rashford R.L."/>
            <person name="Rivera J."/>
            <person name="Romero F.D."/>
            <person name="Saba P.A."/>
            <person name="Sabu R.L."/>
            <person name="Saeed O.S."/>
            <person name="Saraf S."/>
            <person name="Scarano A.L."/>
            <person name="Sciandra C."/>
            <person name="Shakarov P."/>
            <person name="Sharma A."/>
            <person name="Singh K."/>
            <person name="Singh S."/>
            <person name="Spindler S.E."/>
            <person name="Szymanik K.H."/>
            <person name="Tahir M."/>
            <person name="Tchuinte L.U."/>
            <person name="Thakkar V."/>
            <person name="Tombo Z.B."/>
            <person name="Touma A."/>
            <person name="Tran J.N."/>
            <person name="Tran N."/>
            <person name="Truong D.H."/>
            <person name="Turner M.D."/>
            <person name="Vidmar M."/>
            <person name="Vuong K."/>
            <person name="Wilson B."/>
            <person name="Xie C.L."/>
            <person name="Yasinova A.G."/>
            <person name="Yu A.M."/>
            <person name="Zolnerowich N."/>
            <person name="Cortez R."/>
            <person name="Greis H.L."/>
            <person name="Lee M."/>
            <person name="Mantzavinos A."/>
            <person name="Mohamed I.R."/>
            <person name="Patel P."/>
            <person name="Puglisi K.M."/>
            <person name="Bhattacharya M."/>
            <person name="Correa-Mendez M."/>
            <person name="Fabian M."/>
            <person name="Reger N."/>
            <person name="Tran K."/>
            <person name="Erill I."/>
            <person name="Caruso S.M."/>
            <person name="Garlena R.A."/>
            <person name="Russell D.A."/>
            <person name="Pope W.H."/>
            <person name="Jacobs-Sera D."/>
            <person name="Hatfull G.F."/>
        </authorList>
    </citation>
    <scope>NUCLEOTIDE SEQUENCE [LARGE SCALE GENOMIC DNA]</scope>
</reference>
<proteinExistence type="predicted"/>